<reference evidence="2" key="2">
    <citation type="submission" date="2023-01" db="EMBL/GenBank/DDBJ databases">
        <authorList>
            <person name="Sun Q."/>
            <person name="Evtushenko L."/>
        </authorList>
    </citation>
    <scope>NUCLEOTIDE SEQUENCE</scope>
    <source>
        <strain evidence="2">VKM B-1499</strain>
    </source>
</reference>
<feature type="transmembrane region" description="Helical" evidence="1">
    <location>
        <begin position="6"/>
        <end position="23"/>
    </location>
</feature>
<accession>A0ABQ5T7B2</accession>
<dbReference type="EMBL" id="BSFD01000002">
    <property type="protein sequence ID" value="GLK47960.1"/>
    <property type="molecule type" value="Genomic_DNA"/>
</dbReference>
<name>A0ABQ5T7B2_9CAUL</name>
<sequence>MLLVGPAFHIGLVLILGISRRYSQGTMVLSVMNEIPAVLVNMAIAGILIVALSIDERIEFRGA</sequence>
<protein>
    <submittedName>
        <fullName evidence="2">Uncharacterized protein</fullName>
    </submittedName>
</protein>
<evidence type="ECO:0000256" key="1">
    <source>
        <dbReference type="SAM" id="Phobius"/>
    </source>
</evidence>
<proteinExistence type="predicted"/>
<keyword evidence="3" id="KW-1185">Reference proteome</keyword>
<dbReference type="Proteomes" id="UP001143509">
    <property type="component" value="Unassembled WGS sequence"/>
</dbReference>
<evidence type="ECO:0000313" key="2">
    <source>
        <dbReference type="EMBL" id="GLK47960.1"/>
    </source>
</evidence>
<keyword evidence="1" id="KW-1133">Transmembrane helix</keyword>
<evidence type="ECO:0000313" key="3">
    <source>
        <dbReference type="Proteomes" id="UP001143509"/>
    </source>
</evidence>
<keyword evidence="1" id="KW-0472">Membrane</keyword>
<reference evidence="2" key="1">
    <citation type="journal article" date="2014" name="Int. J. Syst. Evol. Microbiol.">
        <title>Complete genome of a new Firmicutes species belonging to the dominant human colonic microbiota ('Ruminococcus bicirculans') reveals two chromosomes and a selective capacity to utilize plant glucans.</title>
        <authorList>
            <consortium name="NISC Comparative Sequencing Program"/>
            <person name="Wegmann U."/>
            <person name="Louis P."/>
            <person name="Goesmann A."/>
            <person name="Henrissat B."/>
            <person name="Duncan S.H."/>
            <person name="Flint H.J."/>
        </authorList>
    </citation>
    <scope>NUCLEOTIDE SEQUENCE</scope>
    <source>
        <strain evidence="2">VKM B-1499</strain>
    </source>
</reference>
<feature type="transmembrane region" description="Helical" evidence="1">
    <location>
        <begin position="35"/>
        <end position="54"/>
    </location>
</feature>
<gene>
    <name evidence="2" type="ORF">GCM10017620_09330</name>
</gene>
<keyword evidence="1" id="KW-0812">Transmembrane</keyword>
<organism evidence="2 3">
    <name type="scientific">Brevundimonas intermedia</name>
    <dbReference type="NCBI Taxonomy" id="74315"/>
    <lineage>
        <taxon>Bacteria</taxon>
        <taxon>Pseudomonadati</taxon>
        <taxon>Pseudomonadota</taxon>
        <taxon>Alphaproteobacteria</taxon>
        <taxon>Caulobacterales</taxon>
        <taxon>Caulobacteraceae</taxon>
        <taxon>Brevundimonas</taxon>
    </lineage>
</organism>
<comment type="caution">
    <text evidence="2">The sequence shown here is derived from an EMBL/GenBank/DDBJ whole genome shotgun (WGS) entry which is preliminary data.</text>
</comment>